<evidence type="ECO:0000313" key="2">
    <source>
        <dbReference type="Proteomes" id="UP000028630"/>
    </source>
</evidence>
<dbReference type="RefSeq" id="WP_038155862.1">
    <property type="nucleotide sequence ID" value="NZ_JMTB01000062.1"/>
</dbReference>
<keyword evidence="2" id="KW-1185">Reference proteome</keyword>
<sequence length="70" mass="7954">MKKGQHSAYPCPRLDTPRGMTYRQHLVSQIAPVVAAQFFESNAWDDYDDMAGSLMMMVDCIIEAEKETVK</sequence>
<reference evidence="2" key="1">
    <citation type="submission" date="2014-05" db="EMBL/GenBank/DDBJ databases">
        <title>ATOL: Assembling a taxonomically balanced genome-scale reconstruction of the evolutionary history of the Enterobacteriaceae.</title>
        <authorList>
            <person name="Plunkett G. III"/>
            <person name="Neeno-Eckwall E.C."/>
            <person name="Glasner J.D."/>
            <person name="Perna N.T."/>
        </authorList>
    </citation>
    <scope>NUCLEOTIDE SEQUENCE [LARGE SCALE GENOMIC DNA]</scope>
    <source>
        <strain evidence="2">ATCC 49490</strain>
    </source>
</reference>
<dbReference type="Proteomes" id="UP000028630">
    <property type="component" value="Unassembled WGS sequence"/>
</dbReference>
<gene>
    <name evidence="1" type="ORF">GTGU_01802</name>
</gene>
<dbReference type="OrthoDB" id="6628337at2"/>
<proteinExistence type="predicted"/>
<dbReference type="AlphaFoldDB" id="A0A085AB27"/>
<protein>
    <submittedName>
        <fullName evidence="1">Uncharacterized protein</fullName>
    </submittedName>
</protein>
<evidence type="ECO:0000313" key="1">
    <source>
        <dbReference type="EMBL" id="KFC07422.1"/>
    </source>
</evidence>
<name>A0A085AB27_9ENTR</name>
<comment type="caution">
    <text evidence="1">The sequence shown here is derived from an EMBL/GenBank/DDBJ whole genome shotgun (WGS) entry which is preliminary data.</text>
</comment>
<dbReference type="EMBL" id="JMTB01000062">
    <property type="protein sequence ID" value="KFC07422.1"/>
    <property type="molecule type" value="Genomic_DNA"/>
</dbReference>
<accession>A0A085AB27</accession>
<dbReference type="eggNOG" id="ENOG5034B09">
    <property type="taxonomic scope" value="Bacteria"/>
</dbReference>
<organism evidence="1 2">
    <name type="scientific">Trabulsiella guamensis ATCC 49490</name>
    <dbReference type="NCBI Taxonomy" id="1005994"/>
    <lineage>
        <taxon>Bacteria</taxon>
        <taxon>Pseudomonadati</taxon>
        <taxon>Pseudomonadota</taxon>
        <taxon>Gammaproteobacteria</taxon>
        <taxon>Enterobacterales</taxon>
        <taxon>Enterobacteriaceae</taxon>
        <taxon>Trabulsiella</taxon>
    </lineage>
</organism>